<evidence type="ECO:0000256" key="8">
    <source>
        <dbReference type="ARBA" id="ARBA00023204"/>
    </source>
</evidence>
<dbReference type="GO" id="GO:0006281">
    <property type="term" value="P:DNA repair"/>
    <property type="evidence" value="ECO:0007669"/>
    <property type="project" value="UniProtKB-UniRule"/>
</dbReference>
<dbReference type="PANTHER" id="PTHR42848:SF1">
    <property type="entry name" value="HOLLIDAY JUNCTION BRANCH MIGRATION COMPLEX SUBUNIT RUVB"/>
    <property type="match status" value="1"/>
</dbReference>
<dbReference type="EMBL" id="CM001436">
    <property type="protein sequence ID" value="EHQ37086.1"/>
    <property type="molecule type" value="Genomic_DNA"/>
</dbReference>
<evidence type="ECO:0000259" key="10">
    <source>
        <dbReference type="SMART" id="SM00382"/>
    </source>
</evidence>
<dbReference type="EC" id="3.6.4.-" evidence="9"/>
<dbReference type="Gene3D" id="1.10.10.10">
    <property type="entry name" value="Winged helix-like DNA-binding domain superfamily/Winged helix DNA-binding domain"/>
    <property type="match status" value="1"/>
</dbReference>
<feature type="binding site" evidence="9">
    <location>
        <position position="315"/>
    </location>
    <ligand>
        <name>DNA</name>
        <dbReference type="ChEBI" id="CHEBI:16991"/>
    </ligand>
</feature>
<dbReference type="InParanoid" id="H1YZN3"/>
<feature type="region of interest" description="Head domain (RuvB-H)" evidence="9">
    <location>
        <begin position="255"/>
        <end position="332"/>
    </location>
</feature>
<reference evidence="11 12" key="1">
    <citation type="submission" date="2011-10" db="EMBL/GenBank/DDBJ databases">
        <title>The Improved High-Quality Draft genome of Methanoplanus limicola DSM 2279.</title>
        <authorList>
            <consortium name="US DOE Joint Genome Institute (JGI-PGF)"/>
            <person name="Lucas S."/>
            <person name="Copeland A."/>
            <person name="Lapidus A."/>
            <person name="Glavina del Rio T."/>
            <person name="Dalin E."/>
            <person name="Tice H."/>
            <person name="Bruce D."/>
            <person name="Goodwin L."/>
            <person name="Pitluck S."/>
            <person name="Peters L."/>
            <person name="Mikhailova N."/>
            <person name="Lu M."/>
            <person name="Kyrpides N."/>
            <person name="Mavromatis K."/>
            <person name="Ivanova N."/>
            <person name="Markowitz V."/>
            <person name="Cheng J.-F."/>
            <person name="Hugenholtz P."/>
            <person name="Woyke T."/>
            <person name="Wu D."/>
            <person name="Wirth R."/>
            <person name="Brambilla E.-M."/>
            <person name="Klenk H.-P."/>
            <person name="Eisen J.A."/>
        </authorList>
    </citation>
    <scope>NUCLEOTIDE SEQUENCE [LARGE SCALE GENOMIC DNA]</scope>
    <source>
        <strain evidence="11 12">DSM 2279</strain>
    </source>
</reference>
<evidence type="ECO:0000313" key="11">
    <source>
        <dbReference type="EMBL" id="EHQ37086.1"/>
    </source>
</evidence>
<dbReference type="InterPro" id="IPR003593">
    <property type="entry name" value="AAA+_ATPase"/>
</dbReference>
<evidence type="ECO:0000256" key="5">
    <source>
        <dbReference type="ARBA" id="ARBA00022840"/>
    </source>
</evidence>
<dbReference type="SUPFAM" id="SSF52540">
    <property type="entry name" value="P-loop containing nucleoside triphosphate hydrolases"/>
    <property type="match status" value="1"/>
</dbReference>
<name>H1YZN3_9EURY</name>
<comment type="similarity">
    <text evidence="9">Belongs to the RuvB family.</text>
</comment>
<evidence type="ECO:0000256" key="6">
    <source>
        <dbReference type="ARBA" id="ARBA00023125"/>
    </source>
</evidence>
<evidence type="ECO:0000256" key="9">
    <source>
        <dbReference type="HAMAP-Rule" id="MF_00016"/>
    </source>
</evidence>
<keyword evidence="6 9" id="KW-0238">DNA-binding</keyword>
<dbReference type="InterPro" id="IPR036388">
    <property type="entry name" value="WH-like_DNA-bd_sf"/>
</dbReference>
<accession>H1YZN3</accession>
<feature type="binding site" evidence="9">
    <location>
        <position position="66"/>
    </location>
    <ligand>
        <name>Mg(2+)</name>
        <dbReference type="ChEBI" id="CHEBI:18420"/>
    </ligand>
</feature>
<keyword evidence="3 9" id="KW-0227">DNA damage</keyword>
<dbReference type="AlphaFoldDB" id="H1YZN3"/>
<proteinExistence type="inferred from homology"/>
<evidence type="ECO:0000256" key="4">
    <source>
        <dbReference type="ARBA" id="ARBA00022801"/>
    </source>
</evidence>
<organism evidence="11 12">
    <name type="scientific">Methanoplanus limicola DSM 2279</name>
    <dbReference type="NCBI Taxonomy" id="937775"/>
    <lineage>
        <taxon>Archaea</taxon>
        <taxon>Methanobacteriati</taxon>
        <taxon>Methanobacteriota</taxon>
        <taxon>Stenosarchaea group</taxon>
        <taxon>Methanomicrobia</taxon>
        <taxon>Methanomicrobiales</taxon>
        <taxon>Methanomicrobiaceae</taxon>
        <taxon>Methanoplanus</taxon>
    </lineage>
</organism>
<dbReference type="InterPro" id="IPR041445">
    <property type="entry name" value="AAA_lid_4"/>
</dbReference>
<dbReference type="GO" id="GO:0000400">
    <property type="term" value="F:four-way junction DNA binding"/>
    <property type="evidence" value="ECO:0007669"/>
    <property type="project" value="UniProtKB-UniRule"/>
</dbReference>
<dbReference type="NCBIfam" id="NF000868">
    <property type="entry name" value="PRK00080.1"/>
    <property type="match status" value="1"/>
</dbReference>
<evidence type="ECO:0000256" key="2">
    <source>
        <dbReference type="ARBA" id="ARBA00022741"/>
    </source>
</evidence>
<dbReference type="Pfam" id="PF05491">
    <property type="entry name" value="WHD_RuvB"/>
    <property type="match status" value="1"/>
</dbReference>
<keyword evidence="1 9" id="KW-0963">Cytoplasm</keyword>
<evidence type="ECO:0000256" key="7">
    <source>
        <dbReference type="ARBA" id="ARBA00023172"/>
    </source>
</evidence>
<evidence type="ECO:0000313" key="12">
    <source>
        <dbReference type="Proteomes" id="UP000005741"/>
    </source>
</evidence>
<comment type="subcellular location">
    <subcellularLocation>
        <location evidence="9">Cytoplasm</location>
    </subcellularLocation>
</comment>
<keyword evidence="11" id="KW-0347">Helicase</keyword>
<dbReference type="CDD" id="cd00009">
    <property type="entry name" value="AAA"/>
    <property type="match status" value="1"/>
</dbReference>
<dbReference type="Pfam" id="PF17864">
    <property type="entry name" value="AAA_lid_4"/>
    <property type="match status" value="1"/>
</dbReference>
<dbReference type="HAMAP" id="MF_00016">
    <property type="entry name" value="DNA_HJ_migration_RuvB"/>
    <property type="match status" value="1"/>
</dbReference>
<dbReference type="InterPro" id="IPR008823">
    <property type="entry name" value="RuvB_wg_C"/>
</dbReference>
<keyword evidence="8 9" id="KW-0234">DNA repair</keyword>
<feature type="binding site" evidence="9">
    <location>
        <position position="66"/>
    </location>
    <ligand>
        <name>ATP</name>
        <dbReference type="ChEBI" id="CHEBI:30616"/>
    </ligand>
</feature>
<comment type="function">
    <text evidence="9">The RuvA-RuvB-RuvC complex processes Holliday junction (HJ) DNA during genetic recombination and DNA repair, while the RuvA-RuvB complex plays an important role in the rescue of blocked DNA replication forks via replication fork reversal (RFR). RuvA specifically binds to HJ cruciform DNA, conferring on it an open structure. The RuvB hexamer acts as an ATP-dependent pump, pulling dsDNA into and through the RuvAB complex. RuvB forms 2 homohexamers on either side of HJ DNA bound by 1 or 2 RuvA tetramers; 4 subunits per hexamer contact DNA at a time. Coordinated motions by a converter formed by DNA-disengaged RuvB subunits stimulates ATP hydrolysis and nucleotide exchange. Immobilization of the converter enables RuvB to convert the ATP-contained energy into a lever motion, pulling 2 nucleotides of DNA out of the RuvA tetramer per ATP hydrolyzed, thus driving DNA branch migration. The RuvB motors rotate together with the DNA substrate, which together with the progressing nucleotide cycle form the mechanistic basis for DNA recombination by continuous HJ branch migration. Branch migration allows RuvC to scan DNA until it finds its consensus sequence, where it cleaves and resolves cruciform DNA.</text>
</comment>
<feature type="binding site" evidence="9">
    <location>
        <position position="181"/>
    </location>
    <ligand>
        <name>ATP</name>
        <dbReference type="ChEBI" id="CHEBI:30616"/>
    </ligand>
</feature>
<dbReference type="InterPro" id="IPR036390">
    <property type="entry name" value="WH_DNA-bd_sf"/>
</dbReference>
<feature type="binding site" evidence="9">
    <location>
        <position position="171"/>
    </location>
    <ligand>
        <name>ATP</name>
        <dbReference type="ChEBI" id="CHEBI:30616"/>
    </ligand>
</feature>
<sequence length="332" mass="36211">MDERIVSPESAGDDVYEVTIRPDSLESFVGQEQVRESLKIAIEAAKLRGEPLDHILFSGPPGLGKTTLANIIANEMGSAIKTTTGPVLEKPGDVAALLTALKRGDILFIDEIHRINSVVEEILYPAMEDLFIDIMIGEGPSARSVKLNLEHFTLIGATTKQGLLGSPFRDRFGIISRLSLYNPEELRRIVLRSASILKIEITGEGAAEIAGRSRGTPRIANRLLRRVRDYASVKGDGTVTKEIASGALSMLQIDETGLDELDRRILSVISDDFDGGPVGVKTIAISVGEEVRTIEDVYEPYLIQIGFIKRTPQGRETTPAAREHLRSSGNKI</sequence>
<dbReference type="NCBIfam" id="TIGR00635">
    <property type="entry name" value="ruvB"/>
    <property type="match status" value="1"/>
</dbReference>
<dbReference type="OrthoDB" id="8658at2157"/>
<feature type="binding site" evidence="9">
    <location>
        <position position="310"/>
    </location>
    <ligand>
        <name>DNA</name>
        <dbReference type="ChEBI" id="CHEBI:16991"/>
    </ligand>
</feature>
<dbReference type="Pfam" id="PF05496">
    <property type="entry name" value="RuvB_N"/>
    <property type="match status" value="1"/>
</dbReference>
<feature type="binding site" evidence="9">
    <location>
        <position position="67"/>
    </location>
    <ligand>
        <name>ATP</name>
        <dbReference type="ChEBI" id="CHEBI:30616"/>
    </ligand>
</feature>
<feature type="domain" description="AAA+ ATPase" evidence="10">
    <location>
        <begin position="51"/>
        <end position="182"/>
    </location>
</feature>
<dbReference type="GO" id="GO:0009378">
    <property type="term" value="F:four-way junction helicase activity"/>
    <property type="evidence" value="ECO:0007669"/>
    <property type="project" value="InterPro"/>
</dbReference>
<feature type="binding site" evidence="9">
    <location>
        <position position="218"/>
    </location>
    <ligand>
        <name>ATP</name>
        <dbReference type="ChEBI" id="CHEBI:30616"/>
    </ligand>
</feature>
<dbReference type="SMART" id="SM00382">
    <property type="entry name" value="AAA"/>
    <property type="match status" value="1"/>
</dbReference>
<dbReference type="STRING" id="937775.Metlim_3054"/>
<keyword evidence="5 9" id="KW-0067">ATP-binding</keyword>
<feature type="binding site" evidence="9">
    <location>
        <position position="62"/>
    </location>
    <ligand>
        <name>ATP</name>
        <dbReference type="ChEBI" id="CHEBI:30616"/>
    </ligand>
</feature>
<keyword evidence="12" id="KW-1185">Reference proteome</keyword>
<dbReference type="HOGENOM" id="CLU_055599_1_0_2"/>
<dbReference type="Proteomes" id="UP000005741">
    <property type="component" value="Chromosome"/>
</dbReference>
<dbReference type="Gene3D" id="1.10.8.60">
    <property type="match status" value="1"/>
</dbReference>
<dbReference type="InterPro" id="IPR004605">
    <property type="entry name" value="DNA_helicase_Holl-junc_RuvB"/>
</dbReference>
<dbReference type="Gene3D" id="3.40.50.300">
    <property type="entry name" value="P-loop containing nucleotide triphosphate hydrolases"/>
    <property type="match status" value="1"/>
</dbReference>
<comment type="domain">
    <text evidence="9">Has 3 domains, the large (RuvB-L) and small ATPase (RuvB-S) domains and the C-terminal head (RuvB-H) domain. The head domain binds DNA, while the ATPase domains jointly bind ATP, ADP or are empty depending on the state of the subunit in the translocation cycle. During a single DNA translocation step the structure of each domain remains the same, but their relative positions change.</text>
</comment>
<keyword evidence="4 9" id="KW-0378">Hydrolase</keyword>
<dbReference type="GO" id="GO:0005524">
    <property type="term" value="F:ATP binding"/>
    <property type="evidence" value="ECO:0007669"/>
    <property type="project" value="UniProtKB-UniRule"/>
</dbReference>
<comment type="caution">
    <text evidence="9">Lacks conserved residue(s) required for the propagation of feature annotation.</text>
</comment>
<keyword evidence="2 9" id="KW-0547">Nucleotide-binding</keyword>
<dbReference type="GO" id="GO:0006310">
    <property type="term" value="P:DNA recombination"/>
    <property type="evidence" value="ECO:0007669"/>
    <property type="project" value="UniProtKB-UniRule"/>
</dbReference>
<feature type="region of interest" description="Small ATPAse domain (RuvB-S)" evidence="9">
    <location>
        <begin position="182"/>
        <end position="252"/>
    </location>
</feature>
<keyword evidence="7 9" id="KW-0233">DNA recombination</keyword>
<dbReference type="GO" id="GO:0005737">
    <property type="term" value="C:cytoplasm"/>
    <property type="evidence" value="ECO:0007669"/>
    <property type="project" value="UniProtKB-SubCell"/>
</dbReference>
<comment type="subunit">
    <text evidence="9">Homohexamer. Forms an RuvA(8)-RuvB(12)-Holliday junction (HJ) complex. HJ DNA is sandwiched between 2 RuvA tetramers; dsDNA enters through RuvA and exits via RuvB. An RuvB hexamer assembles on each DNA strand where it exits the tetramer. Each RuvB hexamer is contacted by two RuvA subunits (via domain III) on 2 adjacent RuvB subunits; this complex drives branch migration. In the full resolvosome a probable DNA-RuvA(4)-RuvB(12)-RuvC(2) complex forms which resolves the HJ.</text>
</comment>
<feature type="binding site" evidence="9">
    <location>
        <position position="20"/>
    </location>
    <ligand>
        <name>ATP</name>
        <dbReference type="ChEBI" id="CHEBI:30616"/>
    </ligand>
</feature>
<evidence type="ECO:0000256" key="1">
    <source>
        <dbReference type="ARBA" id="ARBA00022490"/>
    </source>
</evidence>
<comment type="catalytic activity">
    <reaction evidence="9">
        <text>ATP + H2O = ADP + phosphate + H(+)</text>
        <dbReference type="Rhea" id="RHEA:13065"/>
        <dbReference type="ChEBI" id="CHEBI:15377"/>
        <dbReference type="ChEBI" id="CHEBI:15378"/>
        <dbReference type="ChEBI" id="CHEBI:30616"/>
        <dbReference type="ChEBI" id="CHEBI:43474"/>
        <dbReference type="ChEBI" id="CHEBI:456216"/>
    </reaction>
</comment>
<dbReference type="GO" id="GO:0048476">
    <property type="term" value="C:Holliday junction resolvase complex"/>
    <property type="evidence" value="ECO:0007669"/>
    <property type="project" value="UniProtKB-UniRule"/>
</dbReference>
<dbReference type="SUPFAM" id="SSF46785">
    <property type="entry name" value="Winged helix' DNA-binding domain"/>
    <property type="match status" value="1"/>
</dbReference>
<dbReference type="PANTHER" id="PTHR42848">
    <property type="match status" value="1"/>
</dbReference>
<dbReference type="InterPro" id="IPR027417">
    <property type="entry name" value="P-loop_NTPase"/>
</dbReference>
<dbReference type="GO" id="GO:0016887">
    <property type="term" value="F:ATP hydrolysis activity"/>
    <property type="evidence" value="ECO:0007669"/>
    <property type="project" value="RHEA"/>
</dbReference>
<dbReference type="PATRIC" id="fig|937775.9.peg.3421"/>
<feature type="binding site" evidence="9">
    <location>
        <position position="65"/>
    </location>
    <ligand>
        <name>ATP</name>
        <dbReference type="ChEBI" id="CHEBI:30616"/>
    </ligand>
</feature>
<dbReference type="InterPro" id="IPR008824">
    <property type="entry name" value="RuvB-like_N"/>
</dbReference>
<evidence type="ECO:0000256" key="3">
    <source>
        <dbReference type="ARBA" id="ARBA00022763"/>
    </source>
</evidence>
<gene>
    <name evidence="9" type="primary">ruvB</name>
    <name evidence="11" type="ORF">Metlim_3054</name>
</gene>
<protein>
    <recommendedName>
        <fullName evidence="9">Holliday junction branch migration complex subunit RuvB</fullName>
        <ecNumber evidence="9">3.6.4.-</ecNumber>
    </recommendedName>
</protein>
<feature type="binding site" evidence="9">
    <location>
        <position position="21"/>
    </location>
    <ligand>
        <name>ATP</name>
        <dbReference type="ChEBI" id="CHEBI:30616"/>
    </ligand>
</feature>
<dbReference type="RefSeq" id="WP_004079805.1">
    <property type="nucleotide sequence ID" value="NZ_CM001436.1"/>
</dbReference>